<dbReference type="Pfam" id="PF12698">
    <property type="entry name" value="ABC2_membrane_3"/>
    <property type="match status" value="1"/>
</dbReference>
<comment type="subcellular location">
    <subcellularLocation>
        <location evidence="1">Membrane</location>
        <topology evidence="1">Multi-pass membrane protein</topology>
    </subcellularLocation>
</comment>
<gene>
    <name evidence="7" type="ORF">CLV67_102660</name>
</gene>
<feature type="transmembrane region" description="Helical" evidence="5">
    <location>
        <begin position="56"/>
        <end position="82"/>
    </location>
</feature>
<keyword evidence="4 5" id="KW-0472">Membrane</keyword>
<dbReference type="InterPro" id="IPR051784">
    <property type="entry name" value="Nod_factor_ABC_transporter"/>
</dbReference>
<feature type="transmembrane region" description="Helical" evidence="5">
    <location>
        <begin position="171"/>
        <end position="193"/>
    </location>
</feature>
<feature type="domain" description="ABC-2 type transporter transmembrane" evidence="6">
    <location>
        <begin position="59"/>
        <end position="252"/>
    </location>
</feature>
<evidence type="ECO:0000313" key="8">
    <source>
        <dbReference type="Proteomes" id="UP000239415"/>
    </source>
</evidence>
<name>A0A2T0KMN3_9ACTN</name>
<dbReference type="EMBL" id="PVMZ01000002">
    <property type="protein sequence ID" value="PRX24880.1"/>
    <property type="molecule type" value="Genomic_DNA"/>
</dbReference>
<dbReference type="InterPro" id="IPR013525">
    <property type="entry name" value="ABC2_TM"/>
</dbReference>
<dbReference type="AlphaFoldDB" id="A0A2T0KMN3"/>
<organism evidence="7 8">
    <name type="scientific">Actinoplanes italicus</name>
    <dbReference type="NCBI Taxonomy" id="113567"/>
    <lineage>
        <taxon>Bacteria</taxon>
        <taxon>Bacillati</taxon>
        <taxon>Actinomycetota</taxon>
        <taxon>Actinomycetes</taxon>
        <taxon>Micromonosporales</taxon>
        <taxon>Micromonosporaceae</taxon>
        <taxon>Actinoplanes</taxon>
    </lineage>
</organism>
<feature type="transmembrane region" description="Helical" evidence="5">
    <location>
        <begin position="27"/>
        <end position="44"/>
    </location>
</feature>
<dbReference type="GO" id="GO:0140359">
    <property type="term" value="F:ABC-type transporter activity"/>
    <property type="evidence" value="ECO:0007669"/>
    <property type="project" value="InterPro"/>
</dbReference>
<sequence>MTMRIVRLGLSRGLVEMRQTLTNGFDVFGYLLPALLLVGTLLLMRDDTIPGTDFSLGAHSLVGSLGMLTAIGGVMTTAQYLAMDREDGTLLRAKATPNGMTGYLIGKIVLVAGVTVIGCVFVLVPGMFLVDGLRLDMAGLLTLLWLAPLAFLATMPLGAVLGSLFDSARTVSVLMLPIIGVTAVSGIFYPITAMPGWLQGVAQMFPMYWLGLGLRSALLPGSLVVAELGDSWRHLETFAVLGVWSVIGLALAPGILRRMARRESGSAVAARRERALSRVTV</sequence>
<feature type="transmembrane region" description="Helical" evidence="5">
    <location>
        <begin position="142"/>
        <end position="165"/>
    </location>
</feature>
<feature type="transmembrane region" description="Helical" evidence="5">
    <location>
        <begin position="238"/>
        <end position="256"/>
    </location>
</feature>
<reference evidence="7 8" key="1">
    <citation type="submission" date="2018-03" db="EMBL/GenBank/DDBJ databases">
        <title>Genomic Encyclopedia of Archaeal and Bacterial Type Strains, Phase II (KMG-II): from individual species to whole genera.</title>
        <authorList>
            <person name="Goeker M."/>
        </authorList>
    </citation>
    <scope>NUCLEOTIDE SEQUENCE [LARGE SCALE GENOMIC DNA]</scope>
    <source>
        <strain evidence="7 8">DSM 43146</strain>
    </source>
</reference>
<proteinExistence type="predicted"/>
<keyword evidence="8" id="KW-1185">Reference proteome</keyword>
<dbReference type="PANTHER" id="PTHR43229:SF2">
    <property type="entry name" value="NODULATION PROTEIN J"/>
    <property type="match status" value="1"/>
</dbReference>
<dbReference type="Proteomes" id="UP000239415">
    <property type="component" value="Unassembled WGS sequence"/>
</dbReference>
<dbReference type="OrthoDB" id="9786643at2"/>
<protein>
    <submittedName>
        <fullName evidence="7">ABC-2 type transport system permease protein</fullName>
    </submittedName>
</protein>
<evidence type="ECO:0000256" key="1">
    <source>
        <dbReference type="ARBA" id="ARBA00004141"/>
    </source>
</evidence>
<dbReference type="PANTHER" id="PTHR43229">
    <property type="entry name" value="NODULATION PROTEIN J"/>
    <property type="match status" value="1"/>
</dbReference>
<evidence type="ECO:0000256" key="4">
    <source>
        <dbReference type="ARBA" id="ARBA00023136"/>
    </source>
</evidence>
<feature type="transmembrane region" description="Helical" evidence="5">
    <location>
        <begin position="102"/>
        <end position="130"/>
    </location>
</feature>
<evidence type="ECO:0000256" key="3">
    <source>
        <dbReference type="ARBA" id="ARBA00022989"/>
    </source>
</evidence>
<accession>A0A2T0KMN3</accession>
<evidence type="ECO:0000313" key="7">
    <source>
        <dbReference type="EMBL" id="PRX24880.1"/>
    </source>
</evidence>
<evidence type="ECO:0000259" key="6">
    <source>
        <dbReference type="Pfam" id="PF12698"/>
    </source>
</evidence>
<keyword evidence="2 5" id="KW-0812">Transmembrane</keyword>
<evidence type="ECO:0000256" key="5">
    <source>
        <dbReference type="SAM" id="Phobius"/>
    </source>
</evidence>
<keyword evidence="3 5" id="KW-1133">Transmembrane helix</keyword>
<comment type="caution">
    <text evidence="7">The sequence shown here is derived from an EMBL/GenBank/DDBJ whole genome shotgun (WGS) entry which is preliminary data.</text>
</comment>
<evidence type="ECO:0000256" key="2">
    <source>
        <dbReference type="ARBA" id="ARBA00022692"/>
    </source>
</evidence>
<dbReference type="GO" id="GO:0016020">
    <property type="term" value="C:membrane"/>
    <property type="evidence" value="ECO:0007669"/>
    <property type="project" value="UniProtKB-SubCell"/>
</dbReference>
<dbReference type="RefSeq" id="WP_106316328.1">
    <property type="nucleotide sequence ID" value="NZ_BOMO01000008.1"/>
</dbReference>